<evidence type="ECO:0000313" key="2">
    <source>
        <dbReference type="EMBL" id="CEM21244.1"/>
    </source>
</evidence>
<dbReference type="PhylomeDB" id="A0A0G4G0F8"/>
<dbReference type="AlphaFoldDB" id="A0A0G4G0F8"/>
<sequence length="492" mass="54232">MTNSRDSSRPLVGRVPHSRNAQLSGKPQKRRTLASRGIIGSPPLHHHNVASSSSSGHNTHPQVAVASSCRYRVGSRVLMVSDGKARKGSHLWVVAVVSKLEPTAGGTRVFMREVGGMDEEFKTVVPNATRHFHELDDIKAVVQQQSLDGQKSGEPFSILDAIVDRLGLYEVAALSRDFMDLLGVAGCAALFGACKTLNVATNITTSIQERIDELLREQQIDGVLTYDQNTTQTQQQQPQQQQGGAGQQQLTRRGFLVRLWWVLVKGGQWAGNKPILRLARSSGRLASLPLIITSADVLLVTADKDLYLDRPEAIRQLGECVVRVHTQRTVADEYADRFDGADPPCRYRGNEFDDGFDYSSFRDVIIDEMTEWSLRHVSHQDWRPPCAECDRICGLIDQQPPLWDGCRTIDYTLTTNRGPYRLVILHGEEEGDDLAVSIIMAKPKPWGNGSASIYLYTTEAPQPGGSGPAAFPRAVAIAHNKMGDAVRLLPNI</sequence>
<protein>
    <submittedName>
        <fullName evidence="2">Uncharacterized protein</fullName>
    </submittedName>
</protein>
<evidence type="ECO:0000313" key="3">
    <source>
        <dbReference type="Proteomes" id="UP000041254"/>
    </source>
</evidence>
<dbReference type="Proteomes" id="UP000041254">
    <property type="component" value="Unassembled WGS sequence"/>
</dbReference>
<organism evidence="2 3">
    <name type="scientific">Vitrella brassicaformis (strain CCMP3155)</name>
    <dbReference type="NCBI Taxonomy" id="1169540"/>
    <lineage>
        <taxon>Eukaryota</taxon>
        <taxon>Sar</taxon>
        <taxon>Alveolata</taxon>
        <taxon>Colpodellida</taxon>
        <taxon>Vitrellaceae</taxon>
        <taxon>Vitrella</taxon>
    </lineage>
</organism>
<proteinExistence type="predicted"/>
<name>A0A0G4G0F8_VITBC</name>
<accession>A0A0G4G0F8</accession>
<reference evidence="2 3" key="1">
    <citation type="submission" date="2014-11" db="EMBL/GenBank/DDBJ databases">
        <authorList>
            <person name="Zhu J."/>
            <person name="Qi W."/>
            <person name="Song R."/>
        </authorList>
    </citation>
    <scope>NUCLEOTIDE SEQUENCE [LARGE SCALE GENOMIC DNA]</scope>
</reference>
<feature type="compositionally biased region" description="Polar residues" evidence="1">
    <location>
        <begin position="49"/>
        <end position="61"/>
    </location>
</feature>
<evidence type="ECO:0000256" key="1">
    <source>
        <dbReference type="SAM" id="MobiDB-lite"/>
    </source>
</evidence>
<gene>
    <name evidence="2" type="ORF">Vbra_9568</name>
</gene>
<dbReference type="VEuPathDB" id="CryptoDB:Vbra_9568"/>
<keyword evidence="3" id="KW-1185">Reference proteome</keyword>
<feature type="region of interest" description="Disordered" evidence="1">
    <location>
        <begin position="1"/>
        <end position="63"/>
    </location>
</feature>
<dbReference type="EMBL" id="CDMY01000539">
    <property type="protein sequence ID" value="CEM21244.1"/>
    <property type="molecule type" value="Genomic_DNA"/>
</dbReference>
<dbReference type="InParanoid" id="A0A0G4G0F8"/>